<organism evidence="8 9">
    <name type="scientific">Momordica charantia</name>
    <name type="common">Bitter gourd</name>
    <name type="synonym">Balsam pear</name>
    <dbReference type="NCBI Taxonomy" id="3673"/>
    <lineage>
        <taxon>Eukaryota</taxon>
        <taxon>Viridiplantae</taxon>
        <taxon>Streptophyta</taxon>
        <taxon>Embryophyta</taxon>
        <taxon>Tracheophyta</taxon>
        <taxon>Spermatophyta</taxon>
        <taxon>Magnoliopsida</taxon>
        <taxon>eudicotyledons</taxon>
        <taxon>Gunneridae</taxon>
        <taxon>Pentapetalae</taxon>
        <taxon>rosids</taxon>
        <taxon>fabids</taxon>
        <taxon>Cucurbitales</taxon>
        <taxon>Cucurbitaceae</taxon>
        <taxon>Momordiceae</taxon>
        <taxon>Momordica</taxon>
    </lineage>
</organism>
<gene>
    <name evidence="9" type="primary">LOC111012799</name>
</gene>
<evidence type="ECO:0000256" key="6">
    <source>
        <dbReference type="SAM" id="MobiDB-lite"/>
    </source>
</evidence>
<dbReference type="Pfam" id="PF02365">
    <property type="entry name" value="NAM"/>
    <property type="match status" value="1"/>
</dbReference>
<dbReference type="GeneID" id="111012799"/>
<dbReference type="SUPFAM" id="SSF101941">
    <property type="entry name" value="NAC domain"/>
    <property type="match status" value="1"/>
</dbReference>
<dbReference type="AlphaFoldDB" id="A0A6J1CNS2"/>
<protein>
    <submittedName>
        <fullName evidence="9">NAC transcription factor 56-like</fullName>
    </submittedName>
</protein>
<keyword evidence="2" id="KW-0805">Transcription regulation</keyword>
<evidence type="ECO:0000313" key="9">
    <source>
        <dbReference type="RefSeq" id="XP_022142757.1"/>
    </source>
</evidence>
<keyword evidence="5" id="KW-0539">Nucleus</keyword>
<keyword evidence="4" id="KW-0804">Transcription</keyword>
<evidence type="ECO:0000256" key="3">
    <source>
        <dbReference type="ARBA" id="ARBA00023125"/>
    </source>
</evidence>
<feature type="region of interest" description="Disordered" evidence="6">
    <location>
        <begin position="1"/>
        <end position="20"/>
    </location>
</feature>
<dbReference type="Proteomes" id="UP000504603">
    <property type="component" value="Unplaced"/>
</dbReference>
<dbReference type="GO" id="GO:0006355">
    <property type="term" value="P:regulation of DNA-templated transcription"/>
    <property type="evidence" value="ECO:0007669"/>
    <property type="project" value="InterPro"/>
</dbReference>
<feature type="domain" description="NAC" evidence="7">
    <location>
        <begin position="15"/>
        <end position="177"/>
    </location>
</feature>
<proteinExistence type="predicted"/>
<keyword evidence="3" id="KW-0238">DNA-binding</keyword>
<dbReference type="InterPro" id="IPR003441">
    <property type="entry name" value="NAC-dom"/>
</dbReference>
<name>A0A6J1CNS2_MOMCH</name>
<reference evidence="9" key="1">
    <citation type="submission" date="2025-08" db="UniProtKB">
        <authorList>
            <consortium name="RefSeq"/>
        </authorList>
    </citation>
    <scope>IDENTIFICATION</scope>
    <source>
        <strain evidence="9">OHB3-1</strain>
    </source>
</reference>
<dbReference type="GO" id="GO:0048316">
    <property type="term" value="P:seed development"/>
    <property type="evidence" value="ECO:0007669"/>
    <property type="project" value="UniProtKB-ARBA"/>
</dbReference>
<evidence type="ECO:0000256" key="5">
    <source>
        <dbReference type="ARBA" id="ARBA00023242"/>
    </source>
</evidence>
<feature type="compositionally biased region" description="Polar residues" evidence="6">
    <location>
        <begin position="1"/>
        <end position="12"/>
    </location>
</feature>
<sequence>MESTDSSAGPQQPNLPPGFRFHPTDEELVVHYLKKKANSAPLPVAIIAEVDLYKFDPWELPAKATFGEQEWYFFSPRERKYPNGARPNRAATSGYWKATGTDKPVLASGGNNQKVGVKKALVFYGGKPPKGIKTNWIMHEYRLADNKPSINKPPGYDLTKKNSLRLDDWVLCRIYKKNNSHRPMDHEREDSMEDMIGSIPPSMRLNQYPKLSINYSAALLENDQNLLEGLVGNDGGVNATNSPKPDLAVALKRPTPSSLFWTDDEDHSGVSSSKRMHFENSPNGQNSTTSSLATLLTNLPQTPPLHHHTTMMGSIGDGLFRPAYQIPGANWYS</sequence>
<dbReference type="InterPro" id="IPR036093">
    <property type="entry name" value="NAC_dom_sf"/>
</dbReference>
<dbReference type="PROSITE" id="PS51005">
    <property type="entry name" value="NAC"/>
    <property type="match status" value="1"/>
</dbReference>
<feature type="region of interest" description="Disordered" evidence="6">
    <location>
        <begin position="260"/>
        <end position="290"/>
    </location>
</feature>
<dbReference type="FunFam" id="2.170.150.80:FF:000005">
    <property type="entry name" value="NAC transcription factor 56"/>
    <property type="match status" value="1"/>
</dbReference>
<dbReference type="RefSeq" id="XP_022142757.1">
    <property type="nucleotide sequence ID" value="XM_022287065.1"/>
</dbReference>
<dbReference type="PANTHER" id="PTHR31719:SF148">
    <property type="entry name" value="NAC TRANSCRIPTION FACTOR 25"/>
    <property type="match status" value="1"/>
</dbReference>
<dbReference type="GO" id="GO:0005634">
    <property type="term" value="C:nucleus"/>
    <property type="evidence" value="ECO:0007669"/>
    <property type="project" value="UniProtKB-SubCell"/>
</dbReference>
<dbReference type="KEGG" id="mcha:111012799"/>
<dbReference type="GO" id="GO:0043565">
    <property type="term" value="F:sequence-specific DNA binding"/>
    <property type="evidence" value="ECO:0007669"/>
    <property type="project" value="UniProtKB-ARBA"/>
</dbReference>
<evidence type="ECO:0000256" key="4">
    <source>
        <dbReference type="ARBA" id="ARBA00023163"/>
    </source>
</evidence>
<evidence type="ECO:0000256" key="2">
    <source>
        <dbReference type="ARBA" id="ARBA00023015"/>
    </source>
</evidence>
<comment type="subcellular location">
    <subcellularLocation>
        <location evidence="1">Nucleus</location>
    </subcellularLocation>
</comment>
<dbReference type="PANTHER" id="PTHR31719">
    <property type="entry name" value="NAC TRANSCRIPTION FACTOR 56"/>
    <property type="match status" value="1"/>
</dbReference>
<accession>A0A6J1CNS2</accession>
<evidence type="ECO:0000259" key="7">
    <source>
        <dbReference type="PROSITE" id="PS51005"/>
    </source>
</evidence>
<dbReference type="OrthoDB" id="1921961at2759"/>
<keyword evidence="8" id="KW-1185">Reference proteome</keyword>
<dbReference type="Gene3D" id="2.170.150.80">
    <property type="entry name" value="NAC domain"/>
    <property type="match status" value="1"/>
</dbReference>
<evidence type="ECO:0000256" key="1">
    <source>
        <dbReference type="ARBA" id="ARBA00004123"/>
    </source>
</evidence>
<evidence type="ECO:0000313" key="8">
    <source>
        <dbReference type="Proteomes" id="UP000504603"/>
    </source>
</evidence>